<evidence type="ECO:0000313" key="7">
    <source>
        <dbReference type="Proteomes" id="UP000316598"/>
    </source>
</evidence>
<feature type="domain" description="Cytochrome c" evidence="5">
    <location>
        <begin position="23"/>
        <end position="125"/>
    </location>
</feature>
<dbReference type="InterPro" id="IPR022655">
    <property type="entry name" value="DUF1553"/>
</dbReference>
<dbReference type="Pfam" id="PF07583">
    <property type="entry name" value="PSCyt2"/>
    <property type="match status" value="1"/>
</dbReference>
<dbReference type="PROSITE" id="PS51007">
    <property type="entry name" value="CYTC"/>
    <property type="match status" value="1"/>
</dbReference>
<dbReference type="GO" id="GO:0046872">
    <property type="term" value="F:metal ion binding"/>
    <property type="evidence" value="ECO:0007669"/>
    <property type="project" value="UniProtKB-KW"/>
</dbReference>
<dbReference type="InterPro" id="IPR009056">
    <property type="entry name" value="Cyt_c-like_dom"/>
</dbReference>
<dbReference type="InterPro" id="IPR036909">
    <property type="entry name" value="Cyt_c-like_dom_sf"/>
</dbReference>
<evidence type="ECO:0000259" key="5">
    <source>
        <dbReference type="PROSITE" id="PS51007"/>
    </source>
</evidence>
<dbReference type="PANTHER" id="PTHR35889">
    <property type="entry name" value="CYCLOINULO-OLIGOSACCHARIDE FRUCTANOTRANSFERASE-RELATED"/>
    <property type="match status" value="1"/>
</dbReference>
<dbReference type="RefSeq" id="WP_242631704.1">
    <property type="nucleotide sequence ID" value="NZ_SJPI01000001.1"/>
</dbReference>
<proteinExistence type="predicted"/>
<dbReference type="GO" id="GO:0020037">
    <property type="term" value="F:heme binding"/>
    <property type="evidence" value="ECO:0007669"/>
    <property type="project" value="InterPro"/>
</dbReference>
<keyword evidence="7" id="KW-1185">Reference proteome</keyword>
<dbReference type="Proteomes" id="UP000316598">
    <property type="component" value="Unassembled WGS sequence"/>
</dbReference>
<dbReference type="InterPro" id="IPR011429">
    <property type="entry name" value="Cyt_c_Planctomycete-type"/>
</dbReference>
<name>A0A5C5WP77_9BACT</name>
<keyword evidence="2 4" id="KW-0479">Metal-binding</keyword>
<evidence type="ECO:0000313" key="6">
    <source>
        <dbReference type="EMBL" id="TWT52448.1"/>
    </source>
</evidence>
<dbReference type="EMBL" id="SJPI01000001">
    <property type="protein sequence ID" value="TWT52448.1"/>
    <property type="molecule type" value="Genomic_DNA"/>
</dbReference>
<dbReference type="SUPFAM" id="SSF46626">
    <property type="entry name" value="Cytochrome c"/>
    <property type="match status" value="1"/>
</dbReference>
<evidence type="ECO:0000256" key="1">
    <source>
        <dbReference type="ARBA" id="ARBA00022617"/>
    </source>
</evidence>
<evidence type="ECO:0000256" key="2">
    <source>
        <dbReference type="ARBA" id="ARBA00022723"/>
    </source>
</evidence>
<comment type="caution">
    <text evidence="6">The sequence shown here is derived from an EMBL/GenBank/DDBJ whole genome shotgun (WGS) entry which is preliminary data.</text>
</comment>
<keyword evidence="1 4" id="KW-0349">Heme</keyword>
<organism evidence="6 7">
    <name type="scientific">Rubripirellula amarantea</name>
    <dbReference type="NCBI Taxonomy" id="2527999"/>
    <lineage>
        <taxon>Bacteria</taxon>
        <taxon>Pseudomonadati</taxon>
        <taxon>Planctomycetota</taxon>
        <taxon>Planctomycetia</taxon>
        <taxon>Pirellulales</taxon>
        <taxon>Pirellulaceae</taxon>
        <taxon>Rubripirellula</taxon>
    </lineage>
</organism>
<accession>A0A5C5WP77</accession>
<evidence type="ECO:0000256" key="4">
    <source>
        <dbReference type="PROSITE-ProRule" id="PRU00433"/>
    </source>
</evidence>
<evidence type="ECO:0000256" key="3">
    <source>
        <dbReference type="ARBA" id="ARBA00023004"/>
    </source>
</evidence>
<keyword evidence="3 4" id="KW-0408">Iron</keyword>
<dbReference type="Pfam" id="PF07635">
    <property type="entry name" value="PSCyt1"/>
    <property type="match status" value="1"/>
</dbReference>
<protein>
    <submittedName>
        <fullName evidence="6">Planctomycete cytochrome C</fullName>
    </submittedName>
</protein>
<gene>
    <name evidence="6" type="ORF">Pla22_00720</name>
</gene>
<dbReference type="GO" id="GO:0009055">
    <property type="term" value="F:electron transfer activity"/>
    <property type="evidence" value="ECO:0007669"/>
    <property type="project" value="InterPro"/>
</dbReference>
<reference evidence="6 7" key="1">
    <citation type="submission" date="2019-02" db="EMBL/GenBank/DDBJ databases">
        <title>Deep-cultivation of Planctomycetes and their phenomic and genomic characterization uncovers novel biology.</title>
        <authorList>
            <person name="Wiegand S."/>
            <person name="Jogler M."/>
            <person name="Boedeker C."/>
            <person name="Pinto D."/>
            <person name="Vollmers J."/>
            <person name="Rivas-Marin E."/>
            <person name="Kohn T."/>
            <person name="Peeters S.H."/>
            <person name="Heuer A."/>
            <person name="Rast P."/>
            <person name="Oberbeckmann S."/>
            <person name="Bunk B."/>
            <person name="Jeske O."/>
            <person name="Meyerdierks A."/>
            <person name="Storesund J.E."/>
            <person name="Kallscheuer N."/>
            <person name="Luecker S."/>
            <person name="Lage O.M."/>
            <person name="Pohl T."/>
            <person name="Merkel B.J."/>
            <person name="Hornburger P."/>
            <person name="Mueller R.-W."/>
            <person name="Bruemmer F."/>
            <person name="Labrenz M."/>
            <person name="Spormann A.M."/>
            <person name="Op Den Camp H."/>
            <person name="Overmann J."/>
            <person name="Amann R."/>
            <person name="Jetten M.S.M."/>
            <person name="Mascher T."/>
            <person name="Medema M.H."/>
            <person name="Devos D.P."/>
            <person name="Kaster A.-K."/>
            <person name="Ovreas L."/>
            <person name="Rohde M."/>
            <person name="Galperin M.Y."/>
            <person name="Jogler C."/>
        </authorList>
    </citation>
    <scope>NUCLEOTIDE SEQUENCE [LARGE SCALE GENOMIC DNA]</scope>
    <source>
        <strain evidence="6 7">Pla22</strain>
    </source>
</reference>
<dbReference type="InterPro" id="IPR011444">
    <property type="entry name" value="DUF1549"/>
</dbReference>
<sequence length="989" mass="111248">MRSSFFQFMLIFAWGLLVTTAKPACGEGTVDFNSEIRPILSKHCIACHGPDEADRQAGLRLDHFEGATEDLGGYSAIDVEDPEASEMIIRIETDDADLKMPPPEHAAAVTDNELALLKTWIAQGAVYQTHWSFSPPTRHATPMVSQGRAHNFIDAFILEKAQAKSLNQNPIAEPPSLVRRVCLDLTGLPPIAHSDLVQRCCQDFLNDPTQDHLSSLVDQLLQSNAYAEHWASMWLDLARYADTVGYSGDEQRDIWPWRDWLIRAIGDNKSYRDLSIEMIAGDMLPDATDEQRLATAFNRNTLSNNEGGTNDEEFRTIAIKDRLSTTINAWMGLTVRCAECHSHKYDPISQTEYYSLLDFFNQSADADRTDERPKLEVIPAPDPKVTARLNDQIAKLEKKLEGTNSVWNEIRPIEMTSREGTKFEQLSDNSILAVGPNPAKEEYKFTFEAPAGSSIQAIRLEAIPHLRYDNRVGRSGEGAFILSQIRLTQHDGEKETRIAFADAENDFNQVNQHARTAIAETVESGGKQGWAVNHPVDGYKAHREAIFQLAEPLIATTDTKFTVYLLHDPPWARLNLGCVRISTCNVENAAKKYRDKELEPVRREIHRLITERDAPVRVPVMEQLPKDRRRETFVMLRGNFQSPGEKVTAEFPKAFAPTDETVSNDRLGLARWLFEESNPLTARVAANRYWARMMGIGIVETEEDFGTQGSPPSHPQLLDALAIELQDNNWDVQHLLKLIVMSATYQQSATVDKNSLTIDPRNRLLSRGPRVRLSAEVVRDQALAVSGLLSNKMYGPPVYPPSPIKRVVNAFTGGFTWQESVDEDRYRRALYTYLKRSAPHPLFETFDMSSRDICSMRRLRTNTPLQSFMTLNDVTFIEAARALANKMLESSQSKKFSDPDTQLASEITQGLRAALYVEPDPNQIQVLSKLYRSSFERFQTDLDSAIEFAGNREAGEDTNSVKDNAAIVRKASMTLVANVILNLDGFLNN</sequence>
<dbReference type="AlphaFoldDB" id="A0A5C5WP77"/>
<dbReference type="Pfam" id="PF07587">
    <property type="entry name" value="PSD1"/>
    <property type="match status" value="1"/>
</dbReference>
<dbReference type="PANTHER" id="PTHR35889:SF3">
    <property type="entry name" value="F-BOX DOMAIN-CONTAINING PROTEIN"/>
    <property type="match status" value="1"/>
</dbReference>